<dbReference type="InterPro" id="IPR011011">
    <property type="entry name" value="Znf_FYVE_PHD"/>
</dbReference>
<feature type="compositionally biased region" description="Polar residues" evidence="4">
    <location>
        <begin position="27"/>
        <end position="36"/>
    </location>
</feature>
<keyword evidence="1" id="KW-0479">Metal-binding</keyword>
<dbReference type="SUPFAM" id="SSF47473">
    <property type="entry name" value="EF-hand"/>
    <property type="match status" value="1"/>
</dbReference>
<comment type="caution">
    <text evidence="6">The sequence shown here is derived from an EMBL/GenBank/DDBJ whole genome shotgun (WGS) entry which is preliminary data.</text>
</comment>
<evidence type="ECO:0000256" key="4">
    <source>
        <dbReference type="SAM" id="MobiDB-lite"/>
    </source>
</evidence>
<evidence type="ECO:0000256" key="1">
    <source>
        <dbReference type="ARBA" id="ARBA00022723"/>
    </source>
</evidence>
<sequence>MGNEQQGGSSHHFIMNTSNDERKQQDRQSPPWTNTERAPIMRQVSTTTTTTTTTKKPGWQIVRDMSMNMLSRQGTKLSYKQGSTTNLISQRFLTKKHSLHGASNVPKPVQLYQTPRMPTEKEAIQVAIAYELLCTSCGGPCIGNYLRCRVCTKTYHSQCLFERGYVNDQSFYLPRLAKQDWSCPECSDLTQLLHQDELDNLIQAFEQIDTNKDGYIILEEYLSLKSNKIKSNDLELFIQHNHDLGKKYFSLMDSTQQGVVCWSDFALFYSCKLIAAKDKFELTRKLTEKELVMAKNLFFKDLRKTFDNDGKIIITRDHLKRVHHDLILILEKKYGIEFIDTILGYDESIEDMSKKHSVMNWGEFLSEIALLILLNRSNDNIKRNQSRRATIPPHLSNASVVSRPEVSSTGIDSPSRVTLSRLDSTLGTPMLPNISCDESFRKHAKILEKLNKQNQQEELIRKKMGASMNFTIVENIDEEENINLPKLKLNARDDRRAITDPWTSVKEIQQLRNKPVLVKTTRINVI</sequence>
<evidence type="ECO:0000256" key="2">
    <source>
        <dbReference type="ARBA" id="ARBA00022771"/>
    </source>
</evidence>
<dbReference type="InterPro" id="IPR013083">
    <property type="entry name" value="Znf_RING/FYVE/PHD"/>
</dbReference>
<name>A0A814EVY2_9BILA</name>
<evidence type="ECO:0000259" key="5">
    <source>
        <dbReference type="PROSITE" id="PS50222"/>
    </source>
</evidence>
<dbReference type="PROSITE" id="PS50222">
    <property type="entry name" value="EF_HAND_2"/>
    <property type="match status" value="1"/>
</dbReference>
<evidence type="ECO:0000256" key="3">
    <source>
        <dbReference type="ARBA" id="ARBA00022833"/>
    </source>
</evidence>
<proteinExistence type="predicted"/>
<dbReference type="AlphaFoldDB" id="A0A814EVY2"/>
<dbReference type="SMART" id="SM00249">
    <property type="entry name" value="PHD"/>
    <property type="match status" value="1"/>
</dbReference>
<dbReference type="SUPFAM" id="SSF57903">
    <property type="entry name" value="FYVE/PHD zinc finger"/>
    <property type="match status" value="1"/>
</dbReference>
<evidence type="ECO:0000313" key="6">
    <source>
        <dbReference type="EMBL" id="CAF0974718.1"/>
    </source>
</evidence>
<dbReference type="GO" id="GO:0005509">
    <property type="term" value="F:calcium ion binding"/>
    <property type="evidence" value="ECO:0007669"/>
    <property type="project" value="InterPro"/>
</dbReference>
<dbReference type="InterPro" id="IPR001965">
    <property type="entry name" value="Znf_PHD"/>
</dbReference>
<feature type="domain" description="EF-hand" evidence="5">
    <location>
        <begin position="196"/>
        <end position="231"/>
    </location>
</feature>
<dbReference type="EMBL" id="CAJNOH010000264">
    <property type="protein sequence ID" value="CAF0974718.1"/>
    <property type="molecule type" value="Genomic_DNA"/>
</dbReference>
<protein>
    <recommendedName>
        <fullName evidence="5">EF-hand domain-containing protein</fullName>
    </recommendedName>
</protein>
<reference evidence="6" key="1">
    <citation type="submission" date="2021-02" db="EMBL/GenBank/DDBJ databases">
        <authorList>
            <person name="Nowell W R."/>
        </authorList>
    </citation>
    <scope>NUCLEOTIDE SEQUENCE</scope>
</reference>
<keyword evidence="3" id="KW-0862">Zinc</keyword>
<dbReference type="Proteomes" id="UP000663854">
    <property type="component" value="Unassembled WGS sequence"/>
</dbReference>
<dbReference type="Gene3D" id="1.10.238.10">
    <property type="entry name" value="EF-hand"/>
    <property type="match status" value="1"/>
</dbReference>
<dbReference type="InterPro" id="IPR002048">
    <property type="entry name" value="EF_hand_dom"/>
</dbReference>
<dbReference type="Gene3D" id="3.30.40.10">
    <property type="entry name" value="Zinc/RING finger domain, C3HC4 (zinc finger)"/>
    <property type="match status" value="1"/>
</dbReference>
<dbReference type="InterPro" id="IPR011992">
    <property type="entry name" value="EF-hand-dom_pair"/>
</dbReference>
<dbReference type="GO" id="GO:0008270">
    <property type="term" value="F:zinc ion binding"/>
    <property type="evidence" value="ECO:0007669"/>
    <property type="project" value="UniProtKB-KW"/>
</dbReference>
<organism evidence="6 7">
    <name type="scientific">Rotaria sordida</name>
    <dbReference type="NCBI Taxonomy" id="392033"/>
    <lineage>
        <taxon>Eukaryota</taxon>
        <taxon>Metazoa</taxon>
        <taxon>Spiralia</taxon>
        <taxon>Gnathifera</taxon>
        <taxon>Rotifera</taxon>
        <taxon>Eurotatoria</taxon>
        <taxon>Bdelloidea</taxon>
        <taxon>Philodinida</taxon>
        <taxon>Philodinidae</taxon>
        <taxon>Rotaria</taxon>
    </lineage>
</organism>
<keyword evidence="2" id="KW-0863">Zinc-finger</keyword>
<evidence type="ECO:0000313" key="7">
    <source>
        <dbReference type="Proteomes" id="UP000663854"/>
    </source>
</evidence>
<gene>
    <name evidence="6" type="ORF">PYM288_LOCUS13297</name>
</gene>
<feature type="region of interest" description="Disordered" evidence="4">
    <location>
        <begin position="1"/>
        <end position="54"/>
    </location>
</feature>
<accession>A0A814EVY2</accession>